<reference evidence="1" key="1">
    <citation type="submission" date="2021-08" db="EMBL/GenBank/DDBJ databases">
        <authorList>
            <person name="Misof B."/>
            <person name="Oliver O."/>
            <person name="Podsiadlowski L."/>
            <person name="Donath A."/>
            <person name="Peters R."/>
            <person name="Mayer C."/>
            <person name="Rust J."/>
            <person name="Gunkel S."/>
            <person name="Lesny P."/>
            <person name="Martin S."/>
            <person name="Oeyen J.P."/>
            <person name="Petersen M."/>
            <person name="Panagiotis P."/>
            <person name="Wilbrandt J."/>
            <person name="Tanja T."/>
        </authorList>
    </citation>
    <scope>NUCLEOTIDE SEQUENCE</scope>
    <source>
        <strain evidence="1">GBR_01_08_01A</strain>
        <tissue evidence="1">Thorax + abdomen</tissue>
    </source>
</reference>
<keyword evidence="2" id="KW-1185">Reference proteome</keyword>
<accession>A0AAD9RDG4</accession>
<organism evidence="1 2">
    <name type="scientific">Odynerus spinipes</name>
    <dbReference type="NCBI Taxonomy" id="1348599"/>
    <lineage>
        <taxon>Eukaryota</taxon>
        <taxon>Metazoa</taxon>
        <taxon>Ecdysozoa</taxon>
        <taxon>Arthropoda</taxon>
        <taxon>Hexapoda</taxon>
        <taxon>Insecta</taxon>
        <taxon>Pterygota</taxon>
        <taxon>Neoptera</taxon>
        <taxon>Endopterygota</taxon>
        <taxon>Hymenoptera</taxon>
        <taxon>Apocrita</taxon>
        <taxon>Aculeata</taxon>
        <taxon>Vespoidea</taxon>
        <taxon>Vespidae</taxon>
        <taxon>Eumeninae</taxon>
        <taxon>Odynerus</taxon>
    </lineage>
</organism>
<sequence length="179" mass="20419">VGTKLNRGQGCGDRPYQQLIGSLNFLAVCTRPDITYTVNYLSRFNNCHEEEHWIAAKRVLRYLKGTINVCLKYQKSDSNIKGYADADFAGDEDDRKSCTGFTFIMGDGAITWESKKQTLVAMSTSESEYIALSEACKEAKYLQNLLYEILDKKVCINVFNYNQSAQAWAHYQMPYSRTK</sequence>
<reference evidence="1" key="2">
    <citation type="journal article" date="2023" name="Commun. Biol.">
        <title>Intrasexual cuticular hydrocarbon dimorphism in a wasp sheds light on hydrocarbon biosynthesis genes in Hymenoptera.</title>
        <authorList>
            <person name="Moris V.C."/>
            <person name="Podsiadlowski L."/>
            <person name="Martin S."/>
            <person name="Oeyen J.P."/>
            <person name="Donath A."/>
            <person name="Petersen M."/>
            <person name="Wilbrandt J."/>
            <person name="Misof B."/>
            <person name="Liedtke D."/>
            <person name="Thamm M."/>
            <person name="Scheiner R."/>
            <person name="Schmitt T."/>
            <person name="Niehuis O."/>
        </authorList>
    </citation>
    <scope>NUCLEOTIDE SEQUENCE</scope>
    <source>
        <strain evidence="1">GBR_01_08_01A</strain>
    </source>
</reference>
<name>A0AAD9RDG4_9HYME</name>
<dbReference type="EMBL" id="JAIFRP010001911">
    <property type="protein sequence ID" value="KAK2577722.1"/>
    <property type="molecule type" value="Genomic_DNA"/>
</dbReference>
<feature type="non-terminal residue" evidence="1">
    <location>
        <position position="1"/>
    </location>
</feature>
<dbReference type="PANTHER" id="PTHR11439">
    <property type="entry name" value="GAG-POL-RELATED RETROTRANSPOSON"/>
    <property type="match status" value="1"/>
</dbReference>
<dbReference type="CDD" id="cd09272">
    <property type="entry name" value="RNase_HI_RT_Ty1"/>
    <property type="match status" value="1"/>
</dbReference>
<dbReference type="AlphaFoldDB" id="A0AAD9RDG4"/>
<protein>
    <recommendedName>
        <fullName evidence="3">Retrovirus-related Pol polyprotein from transposon TNT 1-94</fullName>
    </recommendedName>
</protein>
<dbReference type="PANTHER" id="PTHR11439:SF483">
    <property type="entry name" value="PEPTIDE SYNTHASE GLIP-LIKE, PUTATIVE (AFU_ORTHOLOGUE AFUA_3G12920)-RELATED"/>
    <property type="match status" value="1"/>
</dbReference>
<comment type="caution">
    <text evidence="1">The sequence shown here is derived from an EMBL/GenBank/DDBJ whole genome shotgun (WGS) entry which is preliminary data.</text>
</comment>
<proteinExistence type="predicted"/>
<gene>
    <name evidence="1" type="ORF">KPH14_012684</name>
</gene>
<feature type="non-terminal residue" evidence="1">
    <location>
        <position position="179"/>
    </location>
</feature>
<evidence type="ECO:0000313" key="2">
    <source>
        <dbReference type="Proteomes" id="UP001258017"/>
    </source>
</evidence>
<evidence type="ECO:0008006" key="3">
    <source>
        <dbReference type="Google" id="ProtNLM"/>
    </source>
</evidence>
<evidence type="ECO:0000313" key="1">
    <source>
        <dbReference type="EMBL" id="KAK2577722.1"/>
    </source>
</evidence>
<dbReference type="Proteomes" id="UP001258017">
    <property type="component" value="Unassembled WGS sequence"/>
</dbReference>